<feature type="signal peptide" evidence="1">
    <location>
        <begin position="1"/>
        <end position="21"/>
    </location>
</feature>
<keyword evidence="4" id="KW-1185">Reference proteome</keyword>
<accession>A0ABW7F9R8</accession>
<evidence type="ECO:0000313" key="4">
    <source>
        <dbReference type="Proteomes" id="UP001606210"/>
    </source>
</evidence>
<proteinExistence type="predicted"/>
<evidence type="ECO:0000256" key="1">
    <source>
        <dbReference type="SAM" id="SignalP"/>
    </source>
</evidence>
<dbReference type="EMBL" id="JBIGHV010000012">
    <property type="protein sequence ID" value="MFG6433357.1"/>
    <property type="molecule type" value="Genomic_DNA"/>
</dbReference>
<reference evidence="3 4" key="1">
    <citation type="submission" date="2024-08" db="EMBL/GenBank/DDBJ databases">
        <authorList>
            <person name="Lu H."/>
        </authorList>
    </citation>
    <scope>NUCLEOTIDE SEQUENCE [LARGE SCALE GENOMIC DNA]</scope>
    <source>
        <strain evidence="3 4">LYH14W</strain>
    </source>
</reference>
<name>A0ABW7F9R8_9BURK</name>
<comment type="caution">
    <text evidence="3">The sequence shown here is derived from an EMBL/GenBank/DDBJ whole genome shotgun (WGS) entry which is preliminary data.</text>
</comment>
<evidence type="ECO:0000313" key="3">
    <source>
        <dbReference type="EMBL" id="MFG6433357.1"/>
    </source>
</evidence>
<keyword evidence="1" id="KW-0732">Signal</keyword>
<dbReference type="Pfam" id="PF07589">
    <property type="entry name" value="PEP-CTERM"/>
    <property type="match status" value="1"/>
</dbReference>
<dbReference type="InterPro" id="IPR013424">
    <property type="entry name" value="Ice-binding_C"/>
</dbReference>
<dbReference type="Proteomes" id="UP001606210">
    <property type="component" value="Unassembled WGS sequence"/>
</dbReference>
<protein>
    <submittedName>
        <fullName evidence="3">PEP-CTERM sorting domain-containing protein</fullName>
    </submittedName>
</protein>
<dbReference type="RefSeq" id="WP_394483996.1">
    <property type="nucleotide sequence ID" value="NZ_JBIGHV010000012.1"/>
</dbReference>
<evidence type="ECO:0000259" key="2">
    <source>
        <dbReference type="Pfam" id="PF07589"/>
    </source>
</evidence>
<sequence length="210" mass="22382">MIKKMFALAAFAAMAPFTANAALTTLTVADGWPPVGSSGLGAVLFNAVEDNGVKVAMGAHAYKNSAYLPNDGERNFYAQNGVYAPDGKNYANWSFDFVYDIRSCQGCKVWLGIDTDSSAGVSYTDIDLLSFGLPTMLAESWNLEMSFLTTPGFNFNPYMPSSTDFRLFVTSATGATLASTDITVHVPEPASMALVGVALAGLGLARRRRS</sequence>
<gene>
    <name evidence="3" type="ORF">ACG00Y_25850</name>
</gene>
<feature type="chain" id="PRO_5047031514" evidence="1">
    <location>
        <begin position="22"/>
        <end position="210"/>
    </location>
</feature>
<feature type="domain" description="Ice-binding protein C-terminal" evidence="2">
    <location>
        <begin position="186"/>
        <end position="209"/>
    </location>
</feature>
<organism evidence="3 4">
    <name type="scientific">Pelomonas parva</name>
    <dbReference type="NCBI Taxonomy" id="3299032"/>
    <lineage>
        <taxon>Bacteria</taxon>
        <taxon>Pseudomonadati</taxon>
        <taxon>Pseudomonadota</taxon>
        <taxon>Betaproteobacteria</taxon>
        <taxon>Burkholderiales</taxon>
        <taxon>Sphaerotilaceae</taxon>
        <taxon>Roseateles</taxon>
    </lineage>
</organism>
<dbReference type="NCBIfam" id="TIGR02595">
    <property type="entry name" value="PEP_CTERM"/>
    <property type="match status" value="1"/>
</dbReference>